<dbReference type="SUPFAM" id="SSF54518">
    <property type="entry name" value="Tubby C-terminal domain-like"/>
    <property type="match status" value="1"/>
</dbReference>
<dbReference type="Gene3D" id="2.40.160.200">
    <property type="entry name" value="LURP1-related"/>
    <property type="match status" value="1"/>
</dbReference>
<keyword evidence="3" id="KW-1185">Reference proteome</keyword>
<dbReference type="InterPro" id="IPR025659">
    <property type="entry name" value="Tubby-like_C"/>
</dbReference>
<evidence type="ECO:0000313" key="2">
    <source>
        <dbReference type="EMBL" id="KAL2330524.1"/>
    </source>
</evidence>
<dbReference type="PANTHER" id="PTHR31087">
    <property type="match status" value="1"/>
</dbReference>
<evidence type="ECO:0000256" key="1">
    <source>
        <dbReference type="ARBA" id="ARBA00005437"/>
    </source>
</evidence>
<dbReference type="EMBL" id="JBGMDY010000006">
    <property type="protein sequence ID" value="KAL2330524.1"/>
    <property type="molecule type" value="Genomic_DNA"/>
</dbReference>
<dbReference type="InterPro" id="IPR007612">
    <property type="entry name" value="LOR"/>
</dbReference>
<dbReference type="AlphaFoldDB" id="A0ABD1M423"/>
<dbReference type="PANTHER" id="PTHR31087:SF58">
    <property type="entry name" value="OS07G0230700 PROTEIN"/>
    <property type="match status" value="1"/>
</dbReference>
<comment type="similarity">
    <text evidence="1">Belongs to the LOR family.</text>
</comment>
<dbReference type="Proteomes" id="UP001603857">
    <property type="component" value="Unassembled WGS sequence"/>
</dbReference>
<protein>
    <submittedName>
        <fullName evidence="2">Uncharacterized protein</fullName>
    </submittedName>
</protein>
<evidence type="ECO:0000313" key="3">
    <source>
        <dbReference type="Proteomes" id="UP001603857"/>
    </source>
</evidence>
<accession>A0ABD1M423</accession>
<reference evidence="2 3" key="1">
    <citation type="submission" date="2024-08" db="EMBL/GenBank/DDBJ databases">
        <title>Insights into the chromosomal genome structure of Flemingia macrophylla.</title>
        <authorList>
            <person name="Ding Y."/>
            <person name="Zhao Y."/>
            <person name="Bi W."/>
            <person name="Wu M."/>
            <person name="Zhao G."/>
            <person name="Gong Y."/>
            <person name="Li W."/>
            <person name="Zhang P."/>
        </authorList>
    </citation>
    <scope>NUCLEOTIDE SEQUENCE [LARGE SCALE GENOMIC DNA]</scope>
    <source>
        <strain evidence="2">DYQJB</strain>
        <tissue evidence="2">Leaf</tissue>
    </source>
</reference>
<proteinExistence type="inferred from homology"/>
<organism evidence="2 3">
    <name type="scientific">Flemingia macrophylla</name>
    <dbReference type="NCBI Taxonomy" id="520843"/>
    <lineage>
        <taxon>Eukaryota</taxon>
        <taxon>Viridiplantae</taxon>
        <taxon>Streptophyta</taxon>
        <taxon>Embryophyta</taxon>
        <taxon>Tracheophyta</taxon>
        <taxon>Spermatophyta</taxon>
        <taxon>Magnoliopsida</taxon>
        <taxon>eudicotyledons</taxon>
        <taxon>Gunneridae</taxon>
        <taxon>Pentapetalae</taxon>
        <taxon>rosids</taxon>
        <taxon>fabids</taxon>
        <taxon>Fabales</taxon>
        <taxon>Fabaceae</taxon>
        <taxon>Papilionoideae</taxon>
        <taxon>50 kb inversion clade</taxon>
        <taxon>NPAAA clade</taxon>
        <taxon>indigoferoid/millettioid clade</taxon>
        <taxon>Phaseoleae</taxon>
        <taxon>Flemingia</taxon>
    </lineage>
</organism>
<gene>
    <name evidence="2" type="ORF">Fmac_018105</name>
</gene>
<dbReference type="InterPro" id="IPR038595">
    <property type="entry name" value="LOR_sf"/>
</dbReference>
<dbReference type="Pfam" id="PF04525">
    <property type="entry name" value="LOR"/>
    <property type="match status" value="1"/>
</dbReference>
<name>A0ABD1M423_9FABA</name>
<sequence length="129" mass="14202">MHGRWQVFKGKSNDSSQLLFSVKKSSMIQSGTKSKLVVFLANNKDENMCDFRVIITGNESSCTIYARESPTVVAEMQNNMGFNVRINPNVDSAFIVALLMIIMEDSKKLMSKTAKMAMQGVATAIQGGL</sequence>
<comment type="caution">
    <text evidence="2">The sequence shown here is derived from an EMBL/GenBank/DDBJ whole genome shotgun (WGS) entry which is preliminary data.</text>
</comment>